<gene>
    <name evidence="1" type="ORF">NC653_041232</name>
</gene>
<sequence length="47" mass="5226">MAFDELKRSTTLSPLSPLANLFLLAGDIHATLYTGSKAMHNKFFPMK</sequence>
<dbReference type="AlphaFoldDB" id="A0AAD6L802"/>
<comment type="caution">
    <text evidence="1">The sequence shown here is derived from an EMBL/GenBank/DDBJ whole genome shotgun (WGS) entry which is preliminary data.</text>
</comment>
<reference evidence="1" key="1">
    <citation type="journal article" date="2023" name="Mol. Ecol. Resour.">
        <title>Chromosome-level genome assembly of a triploid poplar Populus alba 'Berolinensis'.</title>
        <authorList>
            <person name="Chen S."/>
            <person name="Yu Y."/>
            <person name="Wang X."/>
            <person name="Wang S."/>
            <person name="Zhang T."/>
            <person name="Zhou Y."/>
            <person name="He R."/>
            <person name="Meng N."/>
            <person name="Wang Y."/>
            <person name="Liu W."/>
            <person name="Liu Z."/>
            <person name="Liu J."/>
            <person name="Guo Q."/>
            <person name="Huang H."/>
            <person name="Sederoff R.R."/>
            <person name="Wang G."/>
            <person name="Qu G."/>
            <person name="Chen S."/>
        </authorList>
    </citation>
    <scope>NUCLEOTIDE SEQUENCE</scope>
    <source>
        <strain evidence="1">SC-2020</strain>
    </source>
</reference>
<evidence type="ECO:0000313" key="2">
    <source>
        <dbReference type="Proteomes" id="UP001164929"/>
    </source>
</evidence>
<organism evidence="1 2">
    <name type="scientific">Populus alba x Populus x berolinensis</name>
    <dbReference type="NCBI Taxonomy" id="444605"/>
    <lineage>
        <taxon>Eukaryota</taxon>
        <taxon>Viridiplantae</taxon>
        <taxon>Streptophyta</taxon>
        <taxon>Embryophyta</taxon>
        <taxon>Tracheophyta</taxon>
        <taxon>Spermatophyta</taxon>
        <taxon>Magnoliopsida</taxon>
        <taxon>eudicotyledons</taxon>
        <taxon>Gunneridae</taxon>
        <taxon>Pentapetalae</taxon>
        <taxon>rosids</taxon>
        <taxon>fabids</taxon>
        <taxon>Malpighiales</taxon>
        <taxon>Salicaceae</taxon>
        <taxon>Saliceae</taxon>
        <taxon>Populus</taxon>
    </lineage>
</organism>
<evidence type="ECO:0000313" key="1">
    <source>
        <dbReference type="EMBL" id="KAJ6952006.1"/>
    </source>
</evidence>
<dbReference type="EMBL" id="JAQIZT010000019">
    <property type="protein sequence ID" value="KAJ6952006.1"/>
    <property type="molecule type" value="Genomic_DNA"/>
</dbReference>
<dbReference type="PANTHER" id="PTHR46817:SF1">
    <property type="entry name" value="SAC DOMAIN-CONTAINING PROTEIN"/>
    <property type="match status" value="1"/>
</dbReference>
<accession>A0AAD6L802</accession>
<protein>
    <submittedName>
        <fullName evidence="1">Uncharacterized protein</fullName>
    </submittedName>
</protein>
<proteinExistence type="predicted"/>
<dbReference type="PANTHER" id="PTHR46817">
    <property type="entry name" value="PHOSPHOINOSITIDE PHOSPHATASE SAC9-RELATED"/>
    <property type="match status" value="1"/>
</dbReference>
<dbReference type="Proteomes" id="UP001164929">
    <property type="component" value="Chromosome 19"/>
</dbReference>
<name>A0AAD6L802_9ROSI</name>
<keyword evidence="2" id="KW-1185">Reference proteome</keyword>